<dbReference type="GO" id="GO:0008320">
    <property type="term" value="F:protein transmembrane transporter activity"/>
    <property type="evidence" value="ECO:0007669"/>
    <property type="project" value="TreeGrafter"/>
</dbReference>
<dbReference type="Proteomes" id="UP001187531">
    <property type="component" value="Unassembled WGS sequence"/>
</dbReference>
<keyword evidence="2" id="KW-1185">Reference proteome</keyword>
<sequence>MLAHAGHISKMPLLFSLENNMKLCPMIFQALWEHKNPLLQLPHIDEDILKYINSKYHVKTLDKLVRLDEADKKKCFLSLTEK</sequence>
<name>A0AA88L690_ARTSF</name>
<gene>
    <name evidence="1" type="ORF">QYM36_013246</name>
</gene>
<proteinExistence type="predicted"/>
<dbReference type="SUPFAM" id="SSF158702">
    <property type="entry name" value="Sec63 N-terminal domain-like"/>
    <property type="match status" value="1"/>
</dbReference>
<accession>A0AA88L690</accession>
<comment type="caution">
    <text evidence="1">The sequence shown here is derived from an EMBL/GenBank/DDBJ whole genome shotgun (WGS) entry which is preliminary data.</text>
</comment>
<organism evidence="1 2">
    <name type="scientific">Artemia franciscana</name>
    <name type="common">Brine shrimp</name>
    <name type="synonym">Artemia sanfranciscana</name>
    <dbReference type="NCBI Taxonomy" id="6661"/>
    <lineage>
        <taxon>Eukaryota</taxon>
        <taxon>Metazoa</taxon>
        <taxon>Ecdysozoa</taxon>
        <taxon>Arthropoda</taxon>
        <taxon>Crustacea</taxon>
        <taxon>Branchiopoda</taxon>
        <taxon>Anostraca</taxon>
        <taxon>Artemiidae</taxon>
        <taxon>Artemia</taxon>
    </lineage>
</organism>
<dbReference type="EMBL" id="JAVRJZ010000017">
    <property type="protein sequence ID" value="KAK2709515.1"/>
    <property type="molecule type" value="Genomic_DNA"/>
</dbReference>
<dbReference type="AlphaFoldDB" id="A0AA88L690"/>
<reference evidence="1" key="1">
    <citation type="submission" date="2023-07" db="EMBL/GenBank/DDBJ databases">
        <title>Chromosome-level genome assembly of Artemia franciscana.</title>
        <authorList>
            <person name="Jo E."/>
        </authorList>
    </citation>
    <scope>NUCLEOTIDE SEQUENCE</scope>
    <source>
        <tissue evidence="1">Whole body</tissue>
    </source>
</reference>
<dbReference type="Gene3D" id="1.10.150.20">
    <property type="entry name" value="5' to 3' exonuclease, C-terminal subdomain"/>
    <property type="match status" value="1"/>
</dbReference>
<dbReference type="PANTHER" id="PTHR24075:SF0">
    <property type="entry name" value="TRANSLOCATION PROTEIN SEC63 HOMOLOG"/>
    <property type="match status" value="1"/>
</dbReference>
<dbReference type="PANTHER" id="PTHR24075">
    <property type="entry name" value="SEC63 DOMAIN-CONTAINING"/>
    <property type="match status" value="1"/>
</dbReference>
<dbReference type="GO" id="GO:0003723">
    <property type="term" value="F:RNA binding"/>
    <property type="evidence" value="ECO:0007669"/>
    <property type="project" value="TreeGrafter"/>
</dbReference>
<evidence type="ECO:0000313" key="2">
    <source>
        <dbReference type="Proteomes" id="UP001187531"/>
    </source>
</evidence>
<evidence type="ECO:0000313" key="1">
    <source>
        <dbReference type="EMBL" id="KAK2709515.1"/>
    </source>
</evidence>
<dbReference type="GO" id="GO:0031207">
    <property type="term" value="C:Sec62/Sec63 complex"/>
    <property type="evidence" value="ECO:0007669"/>
    <property type="project" value="TreeGrafter"/>
</dbReference>
<dbReference type="GO" id="GO:0006614">
    <property type="term" value="P:SRP-dependent cotranslational protein targeting to membrane"/>
    <property type="evidence" value="ECO:0007669"/>
    <property type="project" value="TreeGrafter"/>
</dbReference>
<protein>
    <submittedName>
        <fullName evidence="1">Uncharacterized protein</fullName>
    </submittedName>
</protein>
<dbReference type="GO" id="GO:0006620">
    <property type="term" value="P:post-translational protein targeting to endoplasmic reticulum membrane"/>
    <property type="evidence" value="ECO:0007669"/>
    <property type="project" value="TreeGrafter"/>
</dbReference>